<feature type="region of interest" description="Disordered" evidence="1">
    <location>
        <begin position="262"/>
        <end position="333"/>
    </location>
</feature>
<evidence type="ECO:0000313" key="4">
    <source>
        <dbReference type="Proteomes" id="UP001286313"/>
    </source>
</evidence>
<accession>A0AAE1ERU3</accession>
<keyword evidence="4" id="KW-1185">Reference proteome</keyword>
<proteinExistence type="predicted"/>
<evidence type="ECO:0000256" key="1">
    <source>
        <dbReference type="SAM" id="MobiDB-lite"/>
    </source>
</evidence>
<evidence type="ECO:0000256" key="2">
    <source>
        <dbReference type="SAM" id="Phobius"/>
    </source>
</evidence>
<dbReference type="Proteomes" id="UP001286313">
    <property type="component" value="Unassembled WGS sequence"/>
</dbReference>
<feature type="transmembrane region" description="Helical" evidence="2">
    <location>
        <begin position="197"/>
        <end position="222"/>
    </location>
</feature>
<protein>
    <submittedName>
        <fullName evidence="3">Uncharacterized protein</fullName>
    </submittedName>
</protein>
<feature type="transmembrane region" description="Helical" evidence="2">
    <location>
        <begin position="153"/>
        <end position="177"/>
    </location>
</feature>
<keyword evidence="2" id="KW-0472">Membrane</keyword>
<keyword evidence="2" id="KW-0812">Transmembrane</keyword>
<feature type="transmembrane region" description="Helical" evidence="2">
    <location>
        <begin position="114"/>
        <end position="132"/>
    </location>
</feature>
<feature type="transmembrane region" description="Helical" evidence="2">
    <location>
        <begin position="88"/>
        <end position="108"/>
    </location>
</feature>
<reference evidence="3" key="1">
    <citation type="submission" date="2023-10" db="EMBL/GenBank/DDBJ databases">
        <title>Genome assemblies of two species of porcelain crab, Petrolisthes cinctipes and Petrolisthes manimaculis (Anomura: Porcellanidae).</title>
        <authorList>
            <person name="Angst P."/>
        </authorList>
    </citation>
    <scope>NUCLEOTIDE SEQUENCE</scope>
    <source>
        <strain evidence="3">PB745_01</strain>
        <tissue evidence="3">Gill</tissue>
    </source>
</reference>
<comment type="caution">
    <text evidence="3">The sequence shown here is derived from an EMBL/GenBank/DDBJ whole genome shotgun (WGS) entry which is preliminary data.</text>
</comment>
<name>A0AAE1ERU3_PETCI</name>
<feature type="compositionally biased region" description="Pro residues" evidence="1">
    <location>
        <begin position="19"/>
        <end position="42"/>
    </location>
</feature>
<feature type="compositionally biased region" description="Low complexity" evidence="1">
    <location>
        <begin position="275"/>
        <end position="309"/>
    </location>
</feature>
<keyword evidence="2" id="KW-1133">Transmembrane helix</keyword>
<sequence>MNSKAAEAAASNQRQNSPTPAPRPSLQAPPQPPPPTPSPPTFLRPHGNLGVWPEHGRGGVMGVEGNSGVVGVGGGGERTHTHNTLRQLARTNLVMASIIFVSQLVLAGCLCRPVVVMGGLWLGVLVLVQAVLTLRASTHAAQPAPPSHSAHALLVGSTWVSGVVSVVCLGGAAYLFSGHLTLACVSAFHRPDHASVVRLYIVEVVGLVASLPCLTAAIVSFISTALSARAAYPPKAKPAETPVVLYLPRWGEAAVYGSNQQTLPLPQHHHHHHQQPPTTTTTTTPNTGSRSSPHSTTTTITTTPPAAAARNEVTTRNGTPPPSYHQVAEESYA</sequence>
<gene>
    <name evidence="3" type="ORF">Pcinc_033681</name>
</gene>
<evidence type="ECO:0000313" key="3">
    <source>
        <dbReference type="EMBL" id="KAK3860268.1"/>
    </source>
</evidence>
<dbReference type="AlphaFoldDB" id="A0AAE1ERU3"/>
<organism evidence="3 4">
    <name type="scientific">Petrolisthes cinctipes</name>
    <name type="common">Flat porcelain crab</name>
    <dbReference type="NCBI Taxonomy" id="88211"/>
    <lineage>
        <taxon>Eukaryota</taxon>
        <taxon>Metazoa</taxon>
        <taxon>Ecdysozoa</taxon>
        <taxon>Arthropoda</taxon>
        <taxon>Crustacea</taxon>
        <taxon>Multicrustacea</taxon>
        <taxon>Malacostraca</taxon>
        <taxon>Eumalacostraca</taxon>
        <taxon>Eucarida</taxon>
        <taxon>Decapoda</taxon>
        <taxon>Pleocyemata</taxon>
        <taxon>Anomura</taxon>
        <taxon>Galatheoidea</taxon>
        <taxon>Porcellanidae</taxon>
        <taxon>Petrolisthes</taxon>
    </lineage>
</organism>
<dbReference type="EMBL" id="JAWQEG010004778">
    <property type="protein sequence ID" value="KAK3860268.1"/>
    <property type="molecule type" value="Genomic_DNA"/>
</dbReference>
<feature type="region of interest" description="Disordered" evidence="1">
    <location>
        <begin position="1"/>
        <end position="62"/>
    </location>
</feature>